<protein>
    <recommendedName>
        <fullName evidence="5 11">Ribonuclease H</fullName>
        <shortName evidence="11">RNase H</shortName>
        <ecNumber evidence="5 11">3.1.26.4</ecNumber>
    </recommendedName>
</protein>
<evidence type="ECO:0000313" key="14">
    <source>
        <dbReference type="Proteomes" id="UP000000323"/>
    </source>
</evidence>
<dbReference type="InterPro" id="IPR002156">
    <property type="entry name" value="RNaseH_domain"/>
</dbReference>
<name>D1CC46_THET1</name>
<feature type="binding site" evidence="11">
    <location>
        <position position="9"/>
    </location>
    <ligand>
        <name>Mg(2+)</name>
        <dbReference type="ChEBI" id="CHEBI:18420"/>
        <label>1</label>
    </ligand>
</feature>
<evidence type="ECO:0000256" key="9">
    <source>
        <dbReference type="ARBA" id="ARBA00022801"/>
    </source>
</evidence>
<dbReference type="GO" id="GO:0000287">
    <property type="term" value="F:magnesium ion binding"/>
    <property type="evidence" value="ECO:0007669"/>
    <property type="project" value="UniProtKB-UniRule"/>
</dbReference>
<evidence type="ECO:0000256" key="6">
    <source>
        <dbReference type="ARBA" id="ARBA00022722"/>
    </source>
</evidence>
<dbReference type="EMBL" id="CP001825">
    <property type="protein sequence ID" value="ACZ42361.1"/>
    <property type="molecule type" value="Genomic_DNA"/>
</dbReference>
<dbReference type="InterPro" id="IPR050092">
    <property type="entry name" value="RNase_H"/>
</dbReference>
<keyword evidence="9 11" id="KW-0378">Hydrolase</keyword>
<evidence type="ECO:0000313" key="13">
    <source>
        <dbReference type="EMBL" id="ACZ42361.1"/>
    </source>
</evidence>
<dbReference type="GO" id="GO:0004523">
    <property type="term" value="F:RNA-DNA hybrid ribonuclease activity"/>
    <property type="evidence" value="ECO:0007669"/>
    <property type="project" value="UniProtKB-UniRule"/>
</dbReference>
<keyword evidence="10 11" id="KW-0460">Magnesium</keyword>
<feature type="binding site" evidence="11">
    <location>
        <position position="131"/>
    </location>
    <ligand>
        <name>Mg(2+)</name>
        <dbReference type="ChEBI" id="CHEBI:18420"/>
        <label>2</label>
    </ligand>
</feature>
<feature type="domain" description="RNase H type-1" evidence="12">
    <location>
        <begin position="1"/>
        <end position="139"/>
    </location>
</feature>
<comment type="similarity">
    <text evidence="3 11">Belongs to the RNase H family.</text>
</comment>
<evidence type="ECO:0000256" key="10">
    <source>
        <dbReference type="ARBA" id="ARBA00022842"/>
    </source>
</evidence>
<evidence type="ECO:0000256" key="11">
    <source>
        <dbReference type="HAMAP-Rule" id="MF_00042"/>
    </source>
</evidence>
<evidence type="ECO:0000256" key="3">
    <source>
        <dbReference type="ARBA" id="ARBA00005300"/>
    </source>
</evidence>
<gene>
    <name evidence="11" type="primary">rnhA</name>
    <name evidence="13" type="ordered locus">Tter_1455</name>
</gene>
<dbReference type="RefSeq" id="WP_012875396.1">
    <property type="nucleotide sequence ID" value="NC_013525.1"/>
</dbReference>
<dbReference type="InterPro" id="IPR022892">
    <property type="entry name" value="RNaseHI"/>
</dbReference>
<dbReference type="Gene3D" id="3.30.420.10">
    <property type="entry name" value="Ribonuclease H-like superfamily/Ribonuclease H"/>
    <property type="match status" value="1"/>
</dbReference>
<keyword evidence="8 11" id="KW-0255">Endonuclease</keyword>
<comment type="subcellular location">
    <subcellularLocation>
        <location evidence="11">Cytoplasm</location>
    </subcellularLocation>
</comment>
<keyword evidence="11" id="KW-0963">Cytoplasm</keyword>
<dbReference type="GO" id="GO:0005737">
    <property type="term" value="C:cytoplasm"/>
    <property type="evidence" value="ECO:0007669"/>
    <property type="project" value="UniProtKB-SubCell"/>
</dbReference>
<dbReference type="OrthoDB" id="7845843at2"/>
<dbReference type="GO" id="GO:0043137">
    <property type="term" value="P:DNA replication, removal of RNA primer"/>
    <property type="evidence" value="ECO:0007669"/>
    <property type="project" value="TreeGrafter"/>
</dbReference>
<dbReference type="PANTHER" id="PTHR10642">
    <property type="entry name" value="RIBONUCLEASE H1"/>
    <property type="match status" value="1"/>
</dbReference>
<evidence type="ECO:0000256" key="5">
    <source>
        <dbReference type="ARBA" id="ARBA00012180"/>
    </source>
</evidence>
<dbReference type="GO" id="GO:0003676">
    <property type="term" value="F:nucleic acid binding"/>
    <property type="evidence" value="ECO:0007669"/>
    <property type="project" value="InterPro"/>
</dbReference>
<dbReference type="AlphaFoldDB" id="D1CC46"/>
<dbReference type="PANTHER" id="PTHR10642:SF26">
    <property type="entry name" value="RIBONUCLEASE H1"/>
    <property type="match status" value="1"/>
</dbReference>
<dbReference type="NCBIfam" id="NF001236">
    <property type="entry name" value="PRK00203.1"/>
    <property type="match status" value="1"/>
</dbReference>
<dbReference type="PROSITE" id="PS50879">
    <property type="entry name" value="RNASE_H_1"/>
    <property type="match status" value="1"/>
</dbReference>
<comment type="catalytic activity">
    <reaction evidence="1 11">
        <text>Endonucleolytic cleavage to 5'-phosphomonoester.</text>
        <dbReference type="EC" id="3.1.26.4"/>
    </reaction>
</comment>
<sequence length="159" mass="18185">MKKVIIHTDGGCEPNPGPGGWAAVIRYNSEVQEISGGEENTTNNRMEMTAVIKALEALHEPHEVELYTDSEYLCKGMMEWLPMWKAKGRLQKGSVKNADLWQRIDELMSRHLVKCYWVKGHAGNTDNERCDKLAYEEIKKIYKQKGQTPPPPIQMRLIS</sequence>
<comment type="function">
    <text evidence="2 11">Endonuclease that specifically degrades the RNA of RNA-DNA hybrids.</text>
</comment>
<dbReference type="eggNOG" id="COG0328">
    <property type="taxonomic scope" value="Bacteria"/>
</dbReference>
<feature type="binding site" evidence="11">
    <location>
        <position position="47"/>
    </location>
    <ligand>
        <name>Mg(2+)</name>
        <dbReference type="ChEBI" id="CHEBI:18420"/>
        <label>1</label>
    </ligand>
</feature>
<evidence type="ECO:0000259" key="12">
    <source>
        <dbReference type="PROSITE" id="PS50879"/>
    </source>
</evidence>
<dbReference type="FunFam" id="3.30.420.10:FF:000089">
    <property type="entry name" value="Ribonuclease H"/>
    <property type="match status" value="1"/>
</dbReference>
<feature type="binding site" evidence="11">
    <location>
        <position position="69"/>
    </location>
    <ligand>
        <name>Mg(2+)</name>
        <dbReference type="ChEBI" id="CHEBI:18420"/>
        <label>1</label>
    </ligand>
</feature>
<evidence type="ECO:0000256" key="1">
    <source>
        <dbReference type="ARBA" id="ARBA00000077"/>
    </source>
</evidence>
<dbReference type="EC" id="3.1.26.4" evidence="5 11"/>
<comment type="cofactor">
    <cofactor evidence="11">
        <name>Mg(2+)</name>
        <dbReference type="ChEBI" id="CHEBI:18420"/>
    </cofactor>
    <text evidence="11">Binds 1 Mg(2+) ion per subunit. May bind a second metal ion at a regulatory site, or after substrate binding.</text>
</comment>
<dbReference type="InterPro" id="IPR012337">
    <property type="entry name" value="RNaseH-like_sf"/>
</dbReference>
<comment type="subunit">
    <text evidence="4 11">Monomer.</text>
</comment>
<dbReference type="Proteomes" id="UP000000323">
    <property type="component" value="Chromosome 1"/>
</dbReference>
<evidence type="ECO:0000256" key="7">
    <source>
        <dbReference type="ARBA" id="ARBA00022723"/>
    </source>
</evidence>
<keyword evidence="14" id="KW-1185">Reference proteome</keyword>
<dbReference type="HAMAP" id="MF_00042">
    <property type="entry name" value="RNase_H"/>
    <property type="match status" value="1"/>
</dbReference>
<dbReference type="SUPFAM" id="SSF53098">
    <property type="entry name" value="Ribonuclease H-like"/>
    <property type="match status" value="1"/>
</dbReference>
<keyword evidence="6 11" id="KW-0540">Nuclease</keyword>
<reference evidence="14" key="1">
    <citation type="journal article" date="2010" name="Stand. Genomic Sci.">
        <title>Complete genome sequence of 'Thermobaculum terrenum' type strain (YNP1).</title>
        <authorList>
            <person name="Kiss H."/>
            <person name="Cleland D."/>
            <person name="Lapidus A."/>
            <person name="Lucas S."/>
            <person name="Glavina Del Rio T."/>
            <person name="Nolan M."/>
            <person name="Tice H."/>
            <person name="Han C."/>
            <person name="Goodwin L."/>
            <person name="Pitluck S."/>
            <person name="Liolios K."/>
            <person name="Ivanova N."/>
            <person name="Mavromatis K."/>
            <person name="Ovchinnikova G."/>
            <person name="Pati A."/>
            <person name="Chen A."/>
            <person name="Palaniappan K."/>
            <person name="Land M."/>
            <person name="Hauser L."/>
            <person name="Chang Y."/>
            <person name="Jeffries C."/>
            <person name="Lu M."/>
            <person name="Brettin T."/>
            <person name="Detter J."/>
            <person name="Goker M."/>
            <person name="Tindall B."/>
            <person name="Beck B."/>
            <person name="McDermott T."/>
            <person name="Woyke T."/>
            <person name="Bristow J."/>
            <person name="Eisen J."/>
            <person name="Markowitz V."/>
            <person name="Hugenholtz P."/>
            <person name="Kyrpides N."/>
            <person name="Klenk H."/>
            <person name="Cheng J."/>
        </authorList>
    </citation>
    <scope>NUCLEOTIDE SEQUENCE [LARGE SCALE GENOMIC DNA]</scope>
    <source>
        <strain evidence="14">ATCC BAA-798 / YNP1</strain>
    </source>
</reference>
<dbReference type="STRING" id="525904.Tter_1455"/>
<evidence type="ECO:0000256" key="8">
    <source>
        <dbReference type="ARBA" id="ARBA00022759"/>
    </source>
</evidence>
<feature type="binding site" evidence="11">
    <location>
        <position position="9"/>
    </location>
    <ligand>
        <name>Mg(2+)</name>
        <dbReference type="ChEBI" id="CHEBI:18420"/>
        <label>2</label>
    </ligand>
</feature>
<evidence type="ECO:0000256" key="2">
    <source>
        <dbReference type="ARBA" id="ARBA00004065"/>
    </source>
</evidence>
<dbReference type="KEGG" id="ttr:Tter_1455"/>
<proteinExistence type="inferred from homology"/>
<dbReference type="CDD" id="cd09278">
    <property type="entry name" value="RNase_HI_prokaryote_like"/>
    <property type="match status" value="1"/>
</dbReference>
<dbReference type="Pfam" id="PF00075">
    <property type="entry name" value="RNase_H"/>
    <property type="match status" value="1"/>
</dbReference>
<dbReference type="InterPro" id="IPR036397">
    <property type="entry name" value="RNaseH_sf"/>
</dbReference>
<accession>D1CC46</accession>
<evidence type="ECO:0000256" key="4">
    <source>
        <dbReference type="ARBA" id="ARBA00011245"/>
    </source>
</evidence>
<dbReference type="HOGENOM" id="CLU_030894_6_0_0"/>
<keyword evidence="7 11" id="KW-0479">Metal-binding</keyword>
<organism evidence="13 14">
    <name type="scientific">Thermobaculum terrenum (strain ATCC BAA-798 / CCMEE 7001 / YNP1)</name>
    <dbReference type="NCBI Taxonomy" id="525904"/>
    <lineage>
        <taxon>Bacteria</taxon>
        <taxon>Bacillati</taxon>
        <taxon>Chloroflexota</taxon>
        <taxon>Chloroflexia</taxon>
        <taxon>Candidatus Thermobaculales</taxon>
        <taxon>Candidatus Thermobaculaceae</taxon>
        <taxon>Thermobaculum</taxon>
    </lineage>
</organism>